<protein>
    <submittedName>
        <fullName evidence="1">SnoaL-like polyketide cyclase</fullName>
    </submittedName>
</protein>
<evidence type="ECO:0000313" key="2">
    <source>
        <dbReference type="Proteomes" id="UP000037023"/>
    </source>
</evidence>
<dbReference type="InterPro" id="IPR009959">
    <property type="entry name" value="Cyclase_SnoaL-like"/>
</dbReference>
<dbReference type="OrthoDB" id="9182871at2"/>
<dbReference type="EMBL" id="LGUP01000120">
    <property type="protein sequence ID" value="KOG27964.1"/>
    <property type="molecule type" value="Genomic_DNA"/>
</dbReference>
<dbReference type="Proteomes" id="UP000037023">
    <property type="component" value="Unassembled WGS sequence"/>
</dbReference>
<reference evidence="1 2" key="1">
    <citation type="submission" date="2015-06" db="EMBL/GenBank/DDBJ databases">
        <authorList>
            <person name="Hoefler B.C."/>
            <person name="Straight P.D."/>
        </authorList>
    </citation>
    <scope>NUCLEOTIDE SEQUENCE [LARGE SCALE GENOMIC DNA]</scope>
    <source>
        <strain evidence="1 2">NRRL 3427</strain>
    </source>
</reference>
<dbReference type="PANTHER" id="PTHR38436">
    <property type="entry name" value="POLYKETIDE CYCLASE SNOAL-LIKE DOMAIN"/>
    <property type="match status" value="1"/>
</dbReference>
<dbReference type="InterPro" id="IPR032710">
    <property type="entry name" value="NTF2-like_dom_sf"/>
</dbReference>
<dbReference type="AlphaFoldDB" id="A0A0L8KQE6"/>
<dbReference type="SUPFAM" id="SSF54427">
    <property type="entry name" value="NTF2-like"/>
    <property type="match status" value="1"/>
</dbReference>
<dbReference type="Pfam" id="PF07366">
    <property type="entry name" value="SnoaL"/>
    <property type="match status" value="1"/>
</dbReference>
<dbReference type="RefSeq" id="WP_017241334.1">
    <property type="nucleotide sequence ID" value="NZ_LGUP01000120.1"/>
</dbReference>
<evidence type="ECO:0000313" key="1">
    <source>
        <dbReference type="EMBL" id="KOG27964.1"/>
    </source>
</evidence>
<proteinExistence type="predicted"/>
<dbReference type="PATRIC" id="fig|1938.6.peg.3301"/>
<accession>A0A0L8KQE6</accession>
<dbReference type="PANTHER" id="PTHR38436:SF1">
    <property type="entry name" value="ESTER CYCLASE"/>
    <property type="match status" value="1"/>
</dbReference>
<gene>
    <name evidence="1" type="ORF">ADK34_15315</name>
</gene>
<name>A0A0L8KQE6_STRVR</name>
<dbReference type="GO" id="GO:0030638">
    <property type="term" value="P:polyketide metabolic process"/>
    <property type="evidence" value="ECO:0007669"/>
    <property type="project" value="InterPro"/>
</dbReference>
<comment type="caution">
    <text evidence="1">The sequence shown here is derived from an EMBL/GenBank/DDBJ whole genome shotgun (WGS) entry which is preliminary data.</text>
</comment>
<organism evidence="1 2">
    <name type="scientific">Streptomyces viridochromogenes</name>
    <dbReference type="NCBI Taxonomy" id="1938"/>
    <lineage>
        <taxon>Bacteria</taxon>
        <taxon>Bacillati</taxon>
        <taxon>Actinomycetota</taxon>
        <taxon>Actinomycetes</taxon>
        <taxon>Kitasatosporales</taxon>
        <taxon>Streptomycetaceae</taxon>
        <taxon>Streptomyces</taxon>
    </lineage>
</organism>
<sequence length="231" mass="25613">MTFVQVIDCTTSRVDELNQLMDSWVEATRGKRTATHSIVGRDRADSTHVVEIVEFPSYEEAMKNSHLPETDRIFREMVALCDREPSFTDLDVVRDEQLNKAVVRSFFDDVINAGNVDAADAICTADYREHDPSLSSYDIGLEQAKVENQEIMAAFEPVATIESMVAEGDTVCVRASFKGRHTGAYQGMEATGREVTGTAHATFRCAGGKIAESWWNFDDLGLMKQLGAMEG</sequence>
<dbReference type="Gene3D" id="3.10.450.50">
    <property type="match status" value="1"/>
</dbReference>